<evidence type="ECO:0000259" key="12">
    <source>
        <dbReference type="SMART" id="SM01217"/>
    </source>
</evidence>
<sequence length="931" mass="100369">MLWTTSIVSVVALAATANAQLGDNISPPSYPSPWMRGGNGWQDAYAKAQVFVSNLTLLEKINLTTGVGWEGEACVGNTGSIPRLDFRGLCLQDSPLGVRFADLASAFPSGMNVAATWTTRLFKSRGNAMGLEHRGKGVDAQLGPVAGPLGRAPAAGRNWEGFSPDPVLTGVAIAETIKGIQDAGVIATAKHYIMNEQEHNRDATDNGAVLAYAANVDDKTMHELYLWPFADAVRAGVGSVMCSYNRINDSYASQNSYTLNYLLKNELDFQGYVVSDWWAQHTGVASALAGLDMTMAGDQGLASGNTWWGSNLTAAVLNGTIPQWRLDDMVTRIMSAYFKVGRDTARVPVNFNSWTSDTNGYLHPEANEDYQQVNFHVNVQDDHASLIREIGGASTVLLKNVNNALPLKKPKSIAVIGEDAHDNPGGPNSCGDRGCDIGTLAMGWGSGTANFPYLIAPVTALRAQAEHDRSLFTNVSDNYDFNAVTAAAANASVAIVFANADSGEDYIVVDNNQGDRNNLTLWGNGDALIKQVASVNPNTIVVLHTVGAVIVEDLKNNPNITAILWAGLPGQESGNAITDILYGVRNPSAKSVFTWGKQREDWGTDVIYTFPDDNPQLNFNEGVFIDYRHFDAAGIEPSYEFGFGLSYTNYTYSNLKIVKNNPGPYQPTVGKTSPAPTFGTIDYNPDDAQFPPGFNAVPKYVYPYLDGPAPTGLPQNWPKGARDGSPQPKLPAGGSGGGNRQLWDTMYTVSCTVTNIGSVKGTEIAQLYISLGAPIDPKVVLRGFDDLILDPGESETFTYQITRRDISNWDTVSQNWVISPYPKTVGTARCNLAKSQRVTPYNLAHDRYNTTKERGRAGPALIYFAVAANEAVTPEMGAVFEKRVEIMNGGFAFEAPQVVVISEEAVGDVASSCAGLVRDEDAETAFWKANY</sequence>
<name>A0A8H4RI92_9HELO</name>
<dbReference type="Gene3D" id="2.60.40.10">
    <property type="entry name" value="Immunoglobulins"/>
    <property type="match status" value="1"/>
</dbReference>
<organism evidence="13 14">
    <name type="scientific">Cudoniella acicularis</name>
    <dbReference type="NCBI Taxonomy" id="354080"/>
    <lineage>
        <taxon>Eukaryota</taxon>
        <taxon>Fungi</taxon>
        <taxon>Dikarya</taxon>
        <taxon>Ascomycota</taxon>
        <taxon>Pezizomycotina</taxon>
        <taxon>Leotiomycetes</taxon>
        <taxon>Helotiales</taxon>
        <taxon>Tricladiaceae</taxon>
        <taxon>Cudoniella</taxon>
    </lineage>
</organism>
<evidence type="ECO:0000313" key="13">
    <source>
        <dbReference type="EMBL" id="KAF4629124.1"/>
    </source>
</evidence>
<feature type="region of interest" description="Disordered" evidence="10">
    <location>
        <begin position="712"/>
        <end position="738"/>
    </location>
</feature>
<reference evidence="13 14" key="1">
    <citation type="submission" date="2020-03" db="EMBL/GenBank/DDBJ databases">
        <title>Draft Genome Sequence of Cudoniella acicularis.</title>
        <authorList>
            <person name="Buettner E."/>
            <person name="Kellner H."/>
        </authorList>
    </citation>
    <scope>NUCLEOTIDE SEQUENCE [LARGE SCALE GENOMIC DNA]</scope>
    <source>
        <strain evidence="13 14">DSM 108380</strain>
    </source>
</reference>
<comment type="catalytic activity">
    <reaction evidence="1">
        <text>Hydrolysis of terminal, non-reducing beta-D-glucosyl residues with release of beta-D-glucose.</text>
        <dbReference type="EC" id="3.2.1.21"/>
    </reaction>
</comment>
<dbReference type="PRINTS" id="PR00133">
    <property type="entry name" value="GLHYDRLASE3"/>
</dbReference>
<proteinExistence type="inferred from homology"/>
<dbReference type="FunFam" id="3.20.20.300:FF:000002">
    <property type="entry name" value="Probable beta-glucosidase"/>
    <property type="match status" value="1"/>
</dbReference>
<dbReference type="InterPro" id="IPR001764">
    <property type="entry name" value="Glyco_hydro_3_N"/>
</dbReference>
<keyword evidence="11" id="KW-0732">Signal</keyword>
<evidence type="ECO:0000256" key="8">
    <source>
        <dbReference type="ARBA" id="ARBA00023295"/>
    </source>
</evidence>
<dbReference type="GO" id="GO:0008422">
    <property type="term" value="F:beta-glucosidase activity"/>
    <property type="evidence" value="ECO:0007669"/>
    <property type="project" value="UniProtKB-EC"/>
</dbReference>
<dbReference type="InterPro" id="IPR050288">
    <property type="entry name" value="Cellulose_deg_GH3"/>
</dbReference>
<dbReference type="OrthoDB" id="416222at2759"/>
<dbReference type="SUPFAM" id="SSF51445">
    <property type="entry name" value="(Trans)glycosidases"/>
    <property type="match status" value="1"/>
</dbReference>
<keyword evidence="8" id="KW-0326">Glycosidase</keyword>
<keyword evidence="7" id="KW-0119">Carbohydrate metabolism</keyword>
<dbReference type="Gene3D" id="3.20.20.300">
    <property type="entry name" value="Glycoside hydrolase, family 3, N-terminal domain"/>
    <property type="match status" value="1"/>
</dbReference>
<feature type="domain" description="Fibronectin type III-like" evidence="12">
    <location>
        <begin position="763"/>
        <end position="829"/>
    </location>
</feature>
<feature type="chain" id="PRO_5034219242" description="beta-glucosidase" evidence="11">
    <location>
        <begin position="20"/>
        <end position="931"/>
    </location>
</feature>
<comment type="pathway">
    <text evidence="2">Glycan metabolism; cellulose degradation.</text>
</comment>
<evidence type="ECO:0000313" key="14">
    <source>
        <dbReference type="Proteomes" id="UP000566819"/>
    </source>
</evidence>
<dbReference type="Pfam" id="PF14310">
    <property type="entry name" value="Fn3-like"/>
    <property type="match status" value="1"/>
</dbReference>
<evidence type="ECO:0000256" key="9">
    <source>
        <dbReference type="ARBA" id="ARBA00023326"/>
    </source>
</evidence>
<evidence type="ECO:0000256" key="6">
    <source>
        <dbReference type="ARBA" id="ARBA00023180"/>
    </source>
</evidence>
<keyword evidence="5" id="KW-0378">Hydrolase</keyword>
<dbReference type="PANTHER" id="PTHR42715:SF29">
    <property type="entry name" value="BETA-GLUCOSIDASE A-RELATED"/>
    <property type="match status" value="1"/>
</dbReference>
<dbReference type="EC" id="3.2.1.21" evidence="4"/>
<dbReference type="SUPFAM" id="SSF52279">
    <property type="entry name" value="Beta-D-glucan exohydrolase, C-terminal domain"/>
    <property type="match status" value="1"/>
</dbReference>
<evidence type="ECO:0000256" key="5">
    <source>
        <dbReference type="ARBA" id="ARBA00022801"/>
    </source>
</evidence>
<evidence type="ECO:0000256" key="3">
    <source>
        <dbReference type="ARBA" id="ARBA00005336"/>
    </source>
</evidence>
<dbReference type="Gene3D" id="3.40.50.1700">
    <property type="entry name" value="Glycoside hydrolase family 3 C-terminal domain"/>
    <property type="match status" value="1"/>
</dbReference>
<dbReference type="InterPro" id="IPR036881">
    <property type="entry name" value="Glyco_hydro_3_C_sf"/>
</dbReference>
<dbReference type="InterPro" id="IPR013783">
    <property type="entry name" value="Ig-like_fold"/>
</dbReference>
<dbReference type="EMBL" id="JAAMPI010000717">
    <property type="protein sequence ID" value="KAF4629124.1"/>
    <property type="molecule type" value="Genomic_DNA"/>
</dbReference>
<accession>A0A8H4RI92</accession>
<keyword evidence="14" id="KW-1185">Reference proteome</keyword>
<keyword evidence="9" id="KW-0624">Polysaccharide degradation</keyword>
<dbReference type="InterPro" id="IPR002772">
    <property type="entry name" value="Glyco_hydro_3_C"/>
</dbReference>
<dbReference type="FunFam" id="3.40.50.1700:FF:000003">
    <property type="entry name" value="Probable beta-glucosidase"/>
    <property type="match status" value="1"/>
</dbReference>
<dbReference type="InterPro" id="IPR036962">
    <property type="entry name" value="Glyco_hydro_3_N_sf"/>
</dbReference>
<comment type="similarity">
    <text evidence="3">Belongs to the glycosyl hydrolase 3 family.</text>
</comment>
<dbReference type="AlphaFoldDB" id="A0A8H4RI92"/>
<dbReference type="Pfam" id="PF00933">
    <property type="entry name" value="Glyco_hydro_3"/>
    <property type="match status" value="1"/>
</dbReference>
<dbReference type="InterPro" id="IPR026891">
    <property type="entry name" value="Fn3-like"/>
</dbReference>
<evidence type="ECO:0000256" key="7">
    <source>
        <dbReference type="ARBA" id="ARBA00023277"/>
    </source>
</evidence>
<dbReference type="Proteomes" id="UP000566819">
    <property type="component" value="Unassembled WGS sequence"/>
</dbReference>
<evidence type="ECO:0000256" key="1">
    <source>
        <dbReference type="ARBA" id="ARBA00000448"/>
    </source>
</evidence>
<evidence type="ECO:0000256" key="4">
    <source>
        <dbReference type="ARBA" id="ARBA00012744"/>
    </source>
</evidence>
<protein>
    <recommendedName>
        <fullName evidence="4">beta-glucosidase</fullName>
        <ecNumber evidence="4">3.2.1.21</ecNumber>
    </recommendedName>
</protein>
<dbReference type="SMART" id="SM01217">
    <property type="entry name" value="Fn3_like"/>
    <property type="match status" value="1"/>
</dbReference>
<dbReference type="InterPro" id="IPR017853">
    <property type="entry name" value="GH"/>
</dbReference>
<dbReference type="Pfam" id="PF01915">
    <property type="entry name" value="Glyco_hydro_3_C"/>
    <property type="match status" value="1"/>
</dbReference>
<gene>
    <name evidence="13" type="ORF">G7Y89_g9025</name>
</gene>
<evidence type="ECO:0000256" key="11">
    <source>
        <dbReference type="SAM" id="SignalP"/>
    </source>
</evidence>
<dbReference type="GO" id="GO:0009251">
    <property type="term" value="P:glucan catabolic process"/>
    <property type="evidence" value="ECO:0007669"/>
    <property type="project" value="TreeGrafter"/>
</dbReference>
<keyword evidence="6" id="KW-0325">Glycoprotein</keyword>
<comment type="caution">
    <text evidence="13">The sequence shown here is derived from an EMBL/GenBank/DDBJ whole genome shotgun (WGS) entry which is preliminary data.</text>
</comment>
<evidence type="ECO:0000256" key="2">
    <source>
        <dbReference type="ARBA" id="ARBA00004987"/>
    </source>
</evidence>
<feature type="signal peptide" evidence="11">
    <location>
        <begin position="1"/>
        <end position="19"/>
    </location>
</feature>
<dbReference type="PANTHER" id="PTHR42715">
    <property type="entry name" value="BETA-GLUCOSIDASE"/>
    <property type="match status" value="1"/>
</dbReference>
<evidence type="ECO:0000256" key="10">
    <source>
        <dbReference type="SAM" id="MobiDB-lite"/>
    </source>
</evidence>